<feature type="transmembrane region" description="Helical" evidence="10">
    <location>
        <begin position="12"/>
        <end position="36"/>
    </location>
</feature>
<dbReference type="GO" id="GO:0005886">
    <property type="term" value="C:plasma membrane"/>
    <property type="evidence" value="ECO:0007669"/>
    <property type="project" value="UniProtKB-SubCell"/>
</dbReference>
<dbReference type="SMART" id="SM01091">
    <property type="entry name" value="CorC_HlyC"/>
    <property type="match status" value="1"/>
</dbReference>
<evidence type="ECO:0000256" key="5">
    <source>
        <dbReference type="ARBA" id="ARBA00022737"/>
    </source>
</evidence>
<feature type="region of interest" description="Disordered" evidence="9">
    <location>
        <begin position="260"/>
        <end position="280"/>
    </location>
</feature>
<name>A0A261UCZ6_9BORD</name>
<dbReference type="OrthoDB" id="9805314at2"/>
<dbReference type="PANTHER" id="PTHR22777:SF15">
    <property type="entry name" value="UPF0053 INNER MEMBRANE PROTEIN YOAE"/>
    <property type="match status" value="1"/>
</dbReference>
<dbReference type="Gene3D" id="3.10.580.10">
    <property type="entry name" value="CBS-domain"/>
    <property type="match status" value="1"/>
</dbReference>
<dbReference type="PANTHER" id="PTHR22777">
    <property type="entry name" value="HEMOLYSIN-RELATED"/>
    <property type="match status" value="1"/>
</dbReference>
<evidence type="ECO:0000256" key="3">
    <source>
        <dbReference type="ARBA" id="ARBA00022475"/>
    </source>
</evidence>
<dbReference type="RefSeq" id="WP_094822395.1">
    <property type="nucleotide sequence ID" value="NZ_NEVO01000012.1"/>
</dbReference>
<keyword evidence="13" id="KW-1185">Reference proteome</keyword>
<evidence type="ECO:0000256" key="10">
    <source>
        <dbReference type="SAM" id="Phobius"/>
    </source>
</evidence>
<keyword evidence="6 10" id="KW-1133">Transmembrane helix</keyword>
<comment type="similarity">
    <text evidence="2">Belongs to the UPF0053 family.</text>
</comment>
<dbReference type="InterPro" id="IPR044751">
    <property type="entry name" value="Ion_transp-like_CBS"/>
</dbReference>
<feature type="domain" description="Transporter-associated" evidence="11">
    <location>
        <begin position="430"/>
        <end position="515"/>
    </location>
</feature>
<proteinExistence type="inferred from homology"/>
<dbReference type="InterPro" id="IPR046342">
    <property type="entry name" value="CBS_dom_sf"/>
</dbReference>
<evidence type="ECO:0000256" key="4">
    <source>
        <dbReference type="ARBA" id="ARBA00022692"/>
    </source>
</evidence>
<evidence type="ECO:0000256" key="8">
    <source>
        <dbReference type="ARBA" id="ARBA00023136"/>
    </source>
</evidence>
<protein>
    <recommendedName>
        <fullName evidence="11">Transporter-associated domain-containing protein</fullName>
    </recommendedName>
</protein>
<sequence length="528" mass="58258">MEWLQDPAAWVGLLTLVVLEIVLGIDNLIFIAILADKLPPAQRDRARIVGLSLALLMRLGLLSVMSWLVTLTAPLFSVGPLTFSGRDLILMVGGLFLLFKGTLELHERIEGKTAEVSGPRVYASFWVIVTQIVVLDAVFSLDSVITAVGMVDHLAIMMMAVTIAIGVMLIASKPLTRFVNAHPTVVVLCLGFLLMIGFSLLAESFGFKVPKGYLYAAIGFSVAIEALNQVARRNLLRLDATRPMRDRTASAVLRMLGKRPPAESDDTAIARPDQPDTPAFGVEERNMVSGVLTLAERSIRSIMTPRTDLSWVNIDDDAQTIRKQLTEAPHSFFPVCRGSLDEVIGIGRAKDLVADLITDGHIRRNRLRDPIIVHESIGILRLMDTLKRSRGQLVLVADEFGAIEGLVTPIDVFEAIAGEFPDEDELPDITPLEDNVWRIDGAADLHHVEQVLETEGLLDDAQDYSTLAGYLLARFGHLPRPGDSCEYEDLHYRFRFEVLELDGRRIASVRVERMSLMPSDADADGDSY</sequence>
<comment type="caution">
    <text evidence="12">The sequence shown here is derived from an EMBL/GenBank/DDBJ whole genome shotgun (WGS) entry which is preliminary data.</text>
</comment>
<evidence type="ECO:0000256" key="7">
    <source>
        <dbReference type="ARBA" id="ARBA00023122"/>
    </source>
</evidence>
<evidence type="ECO:0000256" key="1">
    <source>
        <dbReference type="ARBA" id="ARBA00004651"/>
    </source>
</evidence>
<dbReference type="EMBL" id="NEVQ01000008">
    <property type="protein sequence ID" value="OZI59292.1"/>
    <property type="molecule type" value="Genomic_DNA"/>
</dbReference>
<dbReference type="InterPro" id="IPR000644">
    <property type="entry name" value="CBS_dom"/>
</dbReference>
<organism evidence="12 13">
    <name type="scientific">Bordetella genomosp. 4</name>
    <dbReference type="NCBI Taxonomy" id="463044"/>
    <lineage>
        <taxon>Bacteria</taxon>
        <taxon>Pseudomonadati</taxon>
        <taxon>Pseudomonadota</taxon>
        <taxon>Betaproteobacteria</taxon>
        <taxon>Burkholderiales</taxon>
        <taxon>Alcaligenaceae</taxon>
        <taxon>Bordetella</taxon>
    </lineage>
</organism>
<dbReference type="InterPro" id="IPR036318">
    <property type="entry name" value="FAD-bd_PCMH-like_sf"/>
</dbReference>
<dbReference type="InterPro" id="IPR016169">
    <property type="entry name" value="FAD-bd_PCMH_sub2"/>
</dbReference>
<comment type="subcellular location">
    <subcellularLocation>
        <location evidence="1">Cell membrane</location>
        <topology evidence="1">Multi-pass membrane protein</topology>
    </subcellularLocation>
</comment>
<gene>
    <name evidence="12" type="ORF">CAL20_06665</name>
</gene>
<evidence type="ECO:0000259" key="11">
    <source>
        <dbReference type="SMART" id="SM01091"/>
    </source>
</evidence>
<evidence type="ECO:0000313" key="12">
    <source>
        <dbReference type="EMBL" id="OZI59292.1"/>
    </source>
</evidence>
<keyword evidence="8 10" id="KW-0472">Membrane</keyword>
<keyword evidence="5" id="KW-0677">Repeat</keyword>
<dbReference type="Gene3D" id="3.30.465.10">
    <property type="match status" value="1"/>
</dbReference>
<dbReference type="GO" id="GO:0050660">
    <property type="term" value="F:flavin adenine dinucleotide binding"/>
    <property type="evidence" value="ECO:0007669"/>
    <property type="project" value="InterPro"/>
</dbReference>
<dbReference type="Pfam" id="PF03471">
    <property type="entry name" value="CorC_HlyC"/>
    <property type="match status" value="1"/>
</dbReference>
<keyword evidence="3" id="KW-1003">Cell membrane</keyword>
<keyword evidence="7" id="KW-0129">CBS domain</keyword>
<dbReference type="InterPro" id="IPR005170">
    <property type="entry name" value="Transptr-assoc_dom"/>
</dbReference>
<dbReference type="Pfam" id="PF00571">
    <property type="entry name" value="CBS"/>
    <property type="match status" value="1"/>
</dbReference>
<dbReference type="AlphaFoldDB" id="A0A261UCZ6"/>
<feature type="transmembrane region" description="Helical" evidence="10">
    <location>
        <begin position="48"/>
        <end position="69"/>
    </location>
</feature>
<feature type="transmembrane region" description="Helical" evidence="10">
    <location>
        <begin position="183"/>
        <end position="201"/>
    </location>
</feature>
<dbReference type="InterPro" id="IPR005496">
    <property type="entry name" value="Integral_membrane_TerC"/>
</dbReference>
<feature type="transmembrane region" description="Helical" evidence="10">
    <location>
        <begin position="75"/>
        <end position="99"/>
    </location>
</feature>
<dbReference type="CDD" id="cd04590">
    <property type="entry name" value="CBS_pair_CorC_HlyC_assoc"/>
    <property type="match status" value="1"/>
</dbReference>
<dbReference type="Pfam" id="PF03741">
    <property type="entry name" value="TerC"/>
    <property type="match status" value="1"/>
</dbReference>
<accession>A0A261UCZ6</accession>
<evidence type="ECO:0000256" key="2">
    <source>
        <dbReference type="ARBA" id="ARBA00006337"/>
    </source>
</evidence>
<reference evidence="12 13" key="1">
    <citation type="submission" date="2017-05" db="EMBL/GenBank/DDBJ databases">
        <title>Complete and WGS of Bordetella genogroups.</title>
        <authorList>
            <person name="Spilker T."/>
            <person name="LiPuma J."/>
        </authorList>
    </citation>
    <scope>NUCLEOTIDE SEQUENCE [LARGE SCALE GENOMIC DNA]</scope>
    <source>
        <strain evidence="12 13">AU9919</strain>
    </source>
</reference>
<evidence type="ECO:0000256" key="9">
    <source>
        <dbReference type="SAM" id="MobiDB-lite"/>
    </source>
</evidence>
<dbReference type="SUPFAM" id="SSF54631">
    <property type="entry name" value="CBS-domain pair"/>
    <property type="match status" value="1"/>
</dbReference>
<dbReference type="Proteomes" id="UP000216885">
    <property type="component" value="Unassembled WGS sequence"/>
</dbReference>
<feature type="transmembrane region" description="Helical" evidence="10">
    <location>
        <begin position="153"/>
        <end position="171"/>
    </location>
</feature>
<feature type="transmembrane region" description="Helical" evidence="10">
    <location>
        <begin position="120"/>
        <end position="141"/>
    </location>
</feature>
<evidence type="ECO:0000313" key="13">
    <source>
        <dbReference type="Proteomes" id="UP000216885"/>
    </source>
</evidence>
<dbReference type="SUPFAM" id="SSF56176">
    <property type="entry name" value="FAD-binding/transporter-associated domain-like"/>
    <property type="match status" value="1"/>
</dbReference>
<evidence type="ECO:0000256" key="6">
    <source>
        <dbReference type="ARBA" id="ARBA00022989"/>
    </source>
</evidence>
<keyword evidence="4 10" id="KW-0812">Transmembrane</keyword>